<gene>
    <name evidence="1" type="ORF">NJ959_27440</name>
</gene>
<reference evidence="1" key="1">
    <citation type="submission" date="2022-06" db="EMBL/GenBank/DDBJ databases">
        <title>New cyanobacteria of genus Symplocastrum in benthos of Lake Baikal.</title>
        <authorList>
            <person name="Sorokovikova E."/>
            <person name="Tikhonova I."/>
            <person name="Krasnopeev A."/>
            <person name="Evseev P."/>
            <person name="Gladkikh A."/>
            <person name="Belykh O."/>
        </authorList>
    </citation>
    <scope>NUCLEOTIDE SEQUENCE</scope>
    <source>
        <strain evidence="1">BBK-W-15</strain>
    </source>
</reference>
<accession>A0AAE3GX95</accession>
<organism evidence="1 2">
    <name type="scientific">Limnofasciculus baicalensis BBK-W-15</name>
    <dbReference type="NCBI Taxonomy" id="2699891"/>
    <lineage>
        <taxon>Bacteria</taxon>
        <taxon>Bacillati</taxon>
        <taxon>Cyanobacteriota</taxon>
        <taxon>Cyanophyceae</taxon>
        <taxon>Coleofasciculales</taxon>
        <taxon>Coleofasciculaceae</taxon>
        <taxon>Limnofasciculus</taxon>
        <taxon>Limnofasciculus baicalensis</taxon>
    </lineage>
</organism>
<dbReference type="Proteomes" id="UP001204953">
    <property type="component" value="Unassembled WGS sequence"/>
</dbReference>
<dbReference type="AlphaFoldDB" id="A0AAE3GX95"/>
<protein>
    <recommendedName>
        <fullName evidence="3">Haemolysin-type calcium binding-related domain-containing protein</fullName>
    </recommendedName>
</protein>
<dbReference type="EMBL" id="JAMZMM010000499">
    <property type="protein sequence ID" value="MCP2732169.1"/>
    <property type="molecule type" value="Genomic_DNA"/>
</dbReference>
<keyword evidence="2" id="KW-1185">Reference proteome</keyword>
<sequence length="43" mass="4531">MYGGAGDDIYVVDSTSDIVTEYFNEGTDVVSSSASYSLGNKTD</sequence>
<evidence type="ECO:0000313" key="1">
    <source>
        <dbReference type="EMBL" id="MCP2732169.1"/>
    </source>
</evidence>
<name>A0AAE3GX95_9CYAN</name>
<comment type="caution">
    <text evidence="1">The sequence shown here is derived from an EMBL/GenBank/DDBJ whole genome shotgun (WGS) entry which is preliminary data.</text>
</comment>
<proteinExistence type="predicted"/>
<evidence type="ECO:0000313" key="2">
    <source>
        <dbReference type="Proteomes" id="UP001204953"/>
    </source>
</evidence>
<evidence type="ECO:0008006" key="3">
    <source>
        <dbReference type="Google" id="ProtNLM"/>
    </source>
</evidence>